<evidence type="ECO:0000313" key="2">
    <source>
        <dbReference type="Proteomes" id="UP000499080"/>
    </source>
</evidence>
<accession>A0A4Y2E7M5</accession>
<sequence length="93" mass="10409">MFRYNQSGQVPLGLGVCLCRTARAVSLLGRTHALTRTDLNLEDGFWNRIQSVADVRNYHWDRHIDGMTWSSATCLGSMMWTAKGILCSSVCLS</sequence>
<reference evidence="1 2" key="1">
    <citation type="journal article" date="2019" name="Sci. Rep.">
        <title>Orb-weaving spider Araneus ventricosus genome elucidates the spidroin gene catalogue.</title>
        <authorList>
            <person name="Kono N."/>
            <person name="Nakamura H."/>
            <person name="Ohtoshi R."/>
            <person name="Moran D.A.P."/>
            <person name="Shinohara A."/>
            <person name="Yoshida Y."/>
            <person name="Fujiwara M."/>
            <person name="Mori M."/>
            <person name="Tomita M."/>
            <person name="Arakawa K."/>
        </authorList>
    </citation>
    <scope>NUCLEOTIDE SEQUENCE [LARGE SCALE GENOMIC DNA]</scope>
</reference>
<protein>
    <submittedName>
        <fullName evidence="1">Uncharacterized protein</fullName>
    </submittedName>
</protein>
<organism evidence="1 2">
    <name type="scientific">Araneus ventricosus</name>
    <name type="common">Orbweaver spider</name>
    <name type="synonym">Epeira ventricosa</name>
    <dbReference type="NCBI Taxonomy" id="182803"/>
    <lineage>
        <taxon>Eukaryota</taxon>
        <taxon>Metazoa</taxon>
        <taxon>Ecdysozoa</taxon>
        <taxon>Arthropoda</taxon>
        <taxon>Chelicerata</taxon>
        <taxon>Arachnida</taxon>
        <taxon>Araneae</taxon>
        <taxon>Araneomorphae</taxon>
        <taxon>Entelegynae</taxon>
        <taxon>Araneoidea</taxon>
        <taxon>Araneidae</taxon>
        <taxon>Araneus</taxon>
    </lineage>
</organism>
<dbReference type="EMBL" id="BGPR01000526">
    <property type="protein sequence ID" value="GBM24757.1"/>
    <property type="molecule type" value="Genomic_DNA"/>
</dbReference>
<comment type="caution">
    <text evidence="1">The sequence shown here is derived from an EMBL/GenBank/DDBJ whole genome shotgun (WGS) entry which is preliminary data.</text>
</comment>
<keyword evidence="2" id="KW-1185">Reference proteome</keyword>
<evidence type="ECO:0000313" key="1">
    <source>
        <dbReference type="EMBL" id="GBM24757.1"/>
    </source>
</evidence>
<gene>
    <name evidence="1" type="ORF">AVEN_141824_1</name>
</gene>
<proteinExistence type="predicted"/>
<name>A0A4Y2E7M5_ARAVE</name>
<dbReference type="Proteomes" id="UP000499080">
    <property type="component" value="Unassembled WGS sequence"/>
</dbReference>
<dbReference type="AlphaFoldDB" id="A0A4Y2E7M5"/>